<accession>A0ACB8C156</accession>
<comment type="caution">
    <text evidence="1">The sequence shown here is derived from an EMBL/GenBank/DDBJ whole genome shotgun (WGS) entry which is preliminary data.</text>
</comment>
<gene>
    <name evidence="1" type="ORF">BV22DRAFT_1101841</name>
</gene>
<keyword evidence="2" id="KW-1185">Reference proteome</keyword>
<protein>
    <submittedName>
        <fullName evidence="1">Terpenoid synthase</fullName>
    </submittedName>
</protein>
<evidence type="ECO:0000313" key="1">
    <source>
        <dbReference type="EMBL" id="KAH7930478.1"/>
    </source>
</evidence>
<reference evidence="1" key="1">
    <citation type="journal article" date="2021" name="New Phytol.">
        <title>Evolutionary innovations through gain and loss of genes in the ectomycorrhizal Boletales.</title>
        <authorList>
            <person name="Wu G."/>
            <person name="Miyauchi S."/>
            <person name="Morin E."/>
            <person name="Kuo A."/>
            <person name="Drula E."/>
            <person name="Varga T."/>
            <person name="Kohler A."/>
            <person name="Feng B."/>
            <person name="Cao Y."/>
            <person name="Lipzen A."/>
            <person name="Daum C."/>
            <person name="Hundley H."/>
            <person name="Pangilinan J."/>
            <person name="Johnson J."/>
            <person name="Barry K."/>
            <person name="LaButti K."/>
            <person name="Ng V."/>
            <person name="Ahrendt S."/>
            <person name="Min B."/>
            <person name="Choi I.G."/>
            <person name="Park H."/>
            <person name="Plett J.M."/>
            <person name="Magnuson J."/>
            <person name="Spatafora J.W."/>
            <person name="Nagy L.G."/>
            <person name="Henrissat B."/>
            <person name="Grigoriev I.V."/>
            <person name="Yang Z.L."/>
            <person name="Xu J."/>
            <person name="Martin F.M."/>
        </authorList>
    </citation>
    <scope>NUCLEOTIDE SEQUENCE</scope>
    <source>
        <strain evidence="1">KUC20120723A-06</strain>
    </source>
</reference>
<name>A0ACB8C156_9AGAM</name>
<evidence type="ECO:0000313" key="2">
    <source>
        <dbReference type="Proteomes" id="UP000790709"/>
    </source>
</evidence>
<dbReference type="EMBL" id="MU266332">
    <property type="protein sequence ID" value="KAH7930478.1"/>
    <property type="molecule type" value="Genomic_DNA"/>
</dbReference>
<proteinExistence type="predicted"/>
<dbReference type="Proteomes" id="UP000790709">
    <property type="component" value="Unassembled WGS sequence"/>
</dbReference>
<sequence>MSTQILHLPDLLSLCPKKSGNLISPHFEEADAGYRNWVEKTIGRYFAIEVNNAEMPLLAALAWPLANTKELRAILSYMTISFMLEELTDRMSSVKSEKNSQTWLKVLANPEAGKGSWNPMIRLMSNGMVASLKDAVDPYHWPDFLSTNTDFAKCVIREAHDREASKDPNAPRSIDSYMIMRRETIGVRPCLVLMRSTRRLYLPDHVLKHPVIEEMVNVILDTCYLANDIYSFKKEMGDNGALNNIITVIHRDPGTQHLDVQGRIDYAGKLFETAMLRFRKCREMLPSFDDPVIDRQVAEYADGLVDWTVGNIEWSILNHRYNVFDSDEDREKNIVRLDTRPRTRWWSYLRLILLCIMVTLICIRLLEIL</sequence>
<organism evidence="1 2">
    <name type="scientific">Leucogyrophana mollusca</name>
    <dbReference type="NCBI Taxonomy" id="85980"/>
    <lineage>
        <taxon>Eukaryota</taxon>
        <taxon>Fungi</taxon>
        <taxon>Dikarya</taxon>
        <taxon>Basidiomycota</taxon>
        <taxon>Agaricomycotina</taxon>
        <taxon>Agaricomycetes</taxon>
        <taxon>Agaricomycetidae</taxon>
        <taxon>Boletales</taxon>
        <taxon>Boletales incertae sedis</taxon>
        <taxon>Leucogyrophana</taxon>
    </lineage>
</organism>